<evidence type="ECO:0000313" key="2">
    <source>
        <dbReference type="EMBL" id="PWI50799.1"/>
    </source>
</evidence>
<proteinExistence type="predicted"/>
<dbReference type="Proteomes" id="UP000245380">
    <property type="component" value="Unassembled WGS sequence"/>
</dbReference>
<protein>
    <submittedName>
        <fullName evidence="2">Uncharacterized protein</fullName>
    </submittedName>
</protein>
<name>A0A2U3CP44_SULT2</name>
<dbReference type="AlphaFoldDB" id="A0A2U3CP44"/>
<keyword evidence="1" id="KW-1133">Transmembrane helix</keyword>
<dbReference type="EMBL" id="MPDK01000097">
    <property type="protein sequence ID" value="PWI50799.1"/>
    <property type="molecule type" value="Genomic_DNA"/>
</dbReference>
<evidence type="ECO:0000313" key="3">
    <source>
        <dbReference type="Proteomes" id="UP000245380"/>
    </source>
</evidence>
<keyword evidence="1" id="KW-0472">Membrane</keyword>
<organism evidence="2 3">
    <name type="scientific">Sulfoacidibacillus thermotolerans</name>
    <name type="common">Acidibacillus sulfuroxidans</name>
    <dbReference type="NCBI Taxonomy" id="1765684"/>
    <lineage>
        <taxon>Bacteria</taxon>
        <taxon>Bacillati</taxon>
        <taxon>Bacillota</taxon>
        <taxon>Bacilli</taxon>
        <taxon>Bacillales</taxon>
        <taxon>Alicyclobacillaceae</taxon>
        <taxon>Sulfoacidibacillus</taxon>
    </lineage>
</organism>
<keyword evidence="1" id="KW-0812">Transmembrane</keyword>
<reference evidence="2 3" key="1">
    <citation type="submission" date="2016-11" db="EMBL/GenBank/DDBJ databases">
        <title>Comparative genomics of Acidibacillus ferroxidans species.</title>
        <authorList>
            <person name="Oliveira G."/>
            <person name="Nunes G."/>
            <person name="Oliveira R."/>
            <person name="Araujo F."/>
            <person name="Salim A."/>
            <person name="Scholte L."/>
            <person name="Morais D."/>
            <person name="Nancucheo I."/>
            <person name="Johnson D.B."/>
            <person name="Grail B."/>
            <person name="Bittencourt J."/>
            <person name="Valadares R."/>
        </authorList>
    </citation>
    <scope>NUCLEOTIDE SEQUENCE [LARGE SCALE GENOMIC DNA]</scope>
    <source>
        <strain evidence="2 3">Y002</strain>
    </source>
</reference>
<dbReference type="RefSeq" id="WP_219930730.1">
    <property type="nucleotide sequence ID" value="NZ_MPDK01000097.1"/>
</dbReference>
<accession>A0A2U3CP44</accession>
<feature type="non-terminal residue" evidence="2">
    <location>
        <position position="92"/>
    </location>
</feature>
<sequence length="92" mass="10775">MLLRRIIGIVAPWIPLVIIVILANWAYDNAIESARKEGFDAGVSYQKETQKAVDFEEEKRRAYEKDTIERQYRSRIESLVADLNNYRATNDR</sequence>
<evidence type="ECO:0000256" key="1">
    <source>
        <dbReference type="SAM" id="Phobius"/>
    </source>
</evidence>
<keyword evidence="3" id="KW-1185">Reference proteome</keyword>
<gene>
    <name evidence="2" type="ORF">BM613_14425</name>
</gene>
<comment type="caution">
    <text evidence="2">The sequence shown here is derived from an EMBL/GenBank/DDBJ whole genome shotgun (WGS) entry which is preliminary data.</text>
</comment>
<feature type="transmembrane region" description="Helical" evidence="1">
    <location>
        <begin position="6"/>
        <end position="27"/>
    </location>
</feature>